<proteinExistence type="predicted"/>
<evidence type="ECO:0000256" key="1">
    <source>
        <dbReference type="ARBA" id="ARBA00022723"/>
    </source>
</evidence>
<dbReference type="SMART" id="SM00692">
    <property type="entry name" value="DM3"/>
    <property type="match status" value="1"/>
</dbReference>
<keyword evidence="1" id="KW-0479">Metal-binding</keyword>
<dbReference type="PANTHER" id="PTHR31751">
    <property type="entry name" value="SI:CH211-108C17.2-RELATED-RELATED"/>
    <property type="match status" value="1"/>
</dbReference>
<evidence type="ECO:0000256" key="5">
    <source>
        <dbReference type="PROSITE-ProRule" id="PRU00309"/>
    </source>
</evidence>
<evidence type="ECO:0000256" key="2">
    <source>
        <dbReference type="ARBA" id="ARBA00022771"/>
    </source>
</evidence>
<dbReference type="Pfam" id="PF05485">
    <property type="entry name" value="THAP"/>
    <property type="match status" value="1"/>
</dbReference>
<gene>
    <name evidence="7" type="ORF">GDO78_011543</name>
</gene>
<evidence type="ECO:0000256" key="4">
    <source>
        <dbReference type="ARBA" id="ARBA00023125"/>
    </source>
</evidence>
<dbReference type="PROSITE" id="PS50950">
    <property type="entry name" value="ZF_THAP"/>
    <property type="match status" value="1"/>
</dbReference>
<dbReference type="InterPro" id="IPR006612">
    <property type="entry name" value="THAP_Znf"/>
</dbReference>
<accession>A0A8J6F2G9</accession>
<evidence type="ECO:0000259" key="6">
    <source>
        <dbReference type="PROSITE" id="PS50950"/>
    </source>
</evidence>
<dbReference type="PANTHER" id="PTHR31751:SF42">
    <property type="entry name" value="PROTEIN CBG10204"/>
    <property type="match status" value="1"/>
</dbReference>
<dbReference type="OrthoDB" id="9881948at2759"/>
<dbReference type="GO" id="GO:0003677">
    <property type="term" value="F:DNA binding"/>
    <property type="evidence" value="ECO:0007669"/>
    <property type="project" value="UniProtKB-UniRule"/>
</dbReference>
<name>A0A8J6F2G9_ELECQ</name>
<keyword evidence="8" id="KW-1185">Reference proteome</keyword>
<dbReference type="SMART" id="SM00980">
    <property type="entry name" value="THAP"/>
    <property type="match status" value="1"/>
</dbReference>
<keyword evidence="3" id="KW-0862">Zinc</keyword>
<dbReference type="SUPFAM" id="SSF57716">
    <property type="entry name" value="Glucocorticoid receptor-like (DNA-binding domain)"/>
    <property type="match status" value="1"/>
</dbReference>
<evidence type="ECO:0000256" key="3">
    <source>
        <dbReference type="ARBA" id="ARBA00022833"/>
    </source>
</evidence>
<dbReference type="AlphaFoldDB" id="A0A8J6F2G9"/>
<feature type="domain" description="THAP-type" evidence="6">
    <location>
        <begin position="1"/>
        <end position="93"/>
    </location>
</feature>
<protein>
    <recommendedName>
        <fullName evidence="6">THAP-type domain-containing protein</fullName>
    </recommendedName>
</protein>
<dbReference type="Proteomes" id="UP000770717">
    <property type="component" value="Unassembled WGS sequence"/>
</dbReference>
<dbReference type="GO" id="GO:0008270">
    <property type="term" value="F:zinc ion binding"/>
    <property type="evidence" value="ECO:0007669"/>
    <property type="project" value="UniProtKB-KW"/>
</dbReference>
<dbReference type="EMBL" id="WNTK01000007">
    <property type="protein sequence ID" value="KAG9479578.1"/>
    <property type="molecule type" value="Genomic_DNA"/>
</dbReference>
<keyword evidence="2 5" id="KW-0863">Zinc-finger</keyword>
<keyword evidence="4 5" id="KW-0238">DNA-binding</keyword>
<reference evidence="7" key="1">
    <citation type="thesis" date="2020" institute="ProQuest LLC" country="789 East Eisenhower Parkway, Ann Arbor, MI, USA">
        <title>Comparative Genomics and Chromosome Evolution.</title>
        <authorList>
            <person name="Mudd A.B."/>
        </authorList>
    </citation>
    <scope>NUCLEOTIDE SEQUENCE</scope>
    <source>
        <strain evidence="7">HN-11 Male</strain>
        <tissue evidence="7">Kidney and liver</tissue>
    </source>
</reference>
<sequence>MPACMVKGCPSGGRHHEEGVTLHVFPKNKEMIKHWLAQTGQNFGDLDEFAEKVLEGKKSDKYRMCSKHFSPGSYVVAEGWRKALRKDAVPTIFDIIPSPALTAFQKRPFKRQRLEDPVTSMLMTVYEDAGPSSDSCYHCGQRIMANTTLRSIGVLTDFYAGRRDCFTQTDPKMGCKNVSTETKRKKYHKGIQCKIKVKSMSSNSSPVPLENSIDEGSPVLQYVVPSNDYQVQMSDDESEKADVGEPEKLDGGVSPIPNSLQVSQANPLPMQISTASPMDIDSMSFNSKHEFGSTFHASKESSTETEKIYNYDPDLGEATLVSDCTNSSDLVKEHKFMVFESCLDALIYKVPCQFQGRCWKPISKIEKKSIGTFISIYVTCVDRHCYCLWQSQPKIGHTPVGNLLLSSAILCSGSSFVKTQHLFDMLGLLNISKVSYYKNQVQYLFPTINQQWEEEQRRNFEMLATNPICLVGDSKCSLPGDSTKYCTYTMMDVQSKKIIAFHIEQVWAGVSSSALEKIACKKVLRNLLDQKVCVKMVCTGRRVGIRKMMKEEFSSILHQVDAWPLAKSIGNKVARASRKRNCSELSSWVNSVKSHLWWCASNCTEKPDVLVQKWNSLLHHVVNTHSWEAEKGYEQCQHDPIPDTVGQRRKWLSKGGKAHKSLKTIVLNRKLQRDLRRVSNFCNGAELEVYHRATSKYRPKRDPLFIEDLVARTQLAILDHNNNVKCVQAMVKGATNTCDPWFKPRFYNMENNAHKQRFQRSLYEASDHGFLIAIMRDVLELANQNKDFPIMIRT</sequence>
<evidence type="ECO:0000313" key="7">
    <source>
        <dbReference type="EMBL" id="KAG9479578.1"/>
    </source>
</evidence>
<comment type="caution">
    <text evidence="7">The sequence shown here is derived from an EMBL/GenBank/DDBJ whole genome shotgun (WGS) entry which is preliminary data.</text>
</comment>
<evidence type="ECO:0000313" key="8">
    <source>
        <dbReference type="Proteomes" id="UP000770717"/>
    </source>
</evidence>
<organism evidence="7 8">
    <name type="scientific">Eleutherodactylus coqui</name>
    <name type="common">Puerto Rican coqui</name>
    <dbReference type="NCBI Taxonomy" id="57060"/>
    <lineage>
        <taxon>Eukaryota</taxon>
        <taxon>Metazoa</taxon>
        <taxon>Chordata</taxon>
        <taxon>Craniata</taxon>
        <taxon>Vertebrata</taxon>
        <taxon>Euteleostomi</taxon>
        <taxon>Amphibia</taxon>
        <taxon>Batrachia</taxon>
        <taxon>Anura</taxon>
        <taxon>Neobatrachia</taxon>
        <taxon>Hyloidea</taxon>
        <taxon>Eleutherodactylidae</taxon>
        <taxon>Eleutherodactylinae</taxon>
        <taxon>Eleutherodactylus</taxon>
        <taxon>Eleutherodactylus</taxon>
    </lineage>
</organism>